<keyword evidence="2" id="KW-1133">Transmembrane helix</keyword>
<sequence length="61" mass="6684">KIKQNLFWAFAYNVVGIPIAMGLLFPFYGYLLNPMIAGVAMAFSSVSIVGNTLLLKNKFAV</sequence>
<dbReference type="PANTHER" id="PTHR43520">
    <property type="entry name" value="ATP7, ISOFORM B"/>
    <property type="match status" value="1"/>
</dbReference>
<dbReference type="GO" id="GO:0055070">
    <property type="term" value="P:copper ion homeostasis"/>
    <property type="evidence" value="ECO:0007669"/>
    <property type="project" value="TreeGrafter"/>
</dbReference>
<reference evidence="3" key="1">
    <citation type="submission" date="2018-05" db="EMBL/GenBank/DDBJ databases">
        <authorList>
            <person name="Lanie J.A."/>
            <person name="Ng W.-L."/>
            <person name="Kazmierczak K.M."/>
            <person name="Andrzejewski T.M."/>
            <person name="Davidsen T.M."/>
            <person name="Wayne K.J."/>
            <person name="Tettelin H."/>
            <person name="Glass J.I."/>
            <person name="Rusch D."/>
            <person name="Podicherti R."/>
            <person name="Tsui H.-C.T."/>
            <person name="Winkler M.E."/>
        </authorList>
    </citation>
    <scope>NUCLEOTIDE SEQUENCE</scope>
</reference>
<proteinExistence type="predicted"/>
<dbReference type="PANTHER" id="PTHR43520:SF8">
    <property type="entry name" value="P-TYPE CU(+) TRANSPORTER"/>
    <property type="match status" value="1"/>
</dbReference>
<dbReference type="AlphaFoldDB" id="A0A383BEU8"/>
<feature type="transmembrane region" description="Helical" evidence="2">
    <location>
        <begin position="7"/>
        <end position="29"/>
    </location>
</feature>
<protein>
    <recommendedName>
        <fullName evidence="4">Heavy metal translocating P-type ATPase</fullName>
    </recommendedName>
</protein>
<keyword evidence="2" id="KW-0812">Transmembrane</keyword>
<name>A0A383BEU8_9ZZZZ</name>
<evidence type="ECO:0000256" key="2">
    <source>
        <dbReference type="SAM" id="Phobius"/>
    </source>
</evidence>
<keyword evidence="1" id="KW-1278">Translocase</keyword>
<accession>A0A383BEU8</accession>
<evidence type="ECO:0000313" key="3">
    <source>
        <dbReference type="EMBL" id="SVE18343.1"/>
    </source>
</evidence>
<dbReference type="GO" id="GO:0005507">
    <property type="term" value="F:copper ion binding"/>
    <property type="evidence" value="ECO:0007669"/>
    <property type="project" value="TreeGrafter"/>
</dbReference>
<gene>
    <name evidence="3" type="ORF">METZ01_LOCUS471197</name>
</gene>
<organism evidence="3">
    <name type="scientific">marine metagenome</name>
    <dbReference type="NCBI Taxonomy" id="408172"/>
    <lineage>
        <taxon>unclassified sequences</taxon>
        <taxon>metagenomes</taxon>
        <taxon>ecological metagenomes</taxon>
    </lineage>
</organism>
<feature type="transmembrane region" description="Helical" evidence="2">
    <location>
        <begin position="35"/>
        <end position="55"/>
    </location>
</feature>
<evidence type="ECO:0000256" key="1">
    <source>
        <dbReference type="ARBA" id="ARBA00022967"/>
    </source>
</evidence>
<dbReference type="GO" id="GO:0043682">
    <property type="term" value="F:P-type divalent copper transporter activity"/>
    <property type="evidence" value="ECO:0007669"/>
    <property type="project" value="TreeGrafter"/>
</dbReference>
<keyword evidence="2" id="KW-0472">Membrane</keyword>
<feature type="non-terminal residue" evidence="3">
    <location>
        <position position="1"/>
    </location>
</feature>
<dbReference type="GO" id="GO:0016020">
    <property type="term" value="C:membrane"/>
    <property type="evidence" value="ECO:0007669"/>
    <property type="project" value="TreeGrafter"/>
</dbReference>
<dbReference type="EMBL" id="UINC01199761">
    <property type="protein sequence ID" value="SVE18343.1"/>
    <property type="molecule type" value="Genomic_DNA"/>
</dbReference>
<evidence type="ECO:0008006" key="4">
    <source>
        <dbReference type="Google" id="ProtNLM"/>
    </source>
</evidence>